<reference evidence="2 3" key="1">
    <citation type="submission" date="2020-02" db="EMBL/GenBank/DDBJ databases">
        <title>Whole-genome analyses of novel actinobacteria.</title>
        <authorList>
            <person name="Sahin N."/>
        </authorList>
    </citation>
    <scope>NUCLEOTIDE SEQUENCE [LARGE SCALE GENOMIC DNA]</scope>
    <source>
        <strain evidence="2 3">A7024</strain>
    </source>
</reference>
<evidence type="ECO:0000256" key="1">
    <source>
        <dbReference type="SAM" id="Phobius"/>
    </source>
</evidence>
<accession>A0A6G4U3E6</accession>
<name>A0A6G4U3E6_9ACTN</name>
<gene>
    <name evidence="2" type="ORF">G5C51_18190</name>
</gene>
<organism evidence="2 3">
    <name type="scientific">Streptomyces coryli</name>
    <dbReference type="NCBI Taxonomy" id="1128680"/>
    <lineage>
        <taxon>Bacteria</taxon>
        <taxon>Bacillati</taxon>
        <taxon>Actinomycetota</taxon>
        <taxon>Actinomycetes</taxon>
        <taxon>Kitasatosporales</taxon>
        <taxon>Streptomycetaceae</taxon>
        <taxon>Streptomyces</taxon>
    </lineage>
</organism>
<protein>
    <submittedName>
        <fullName evidence="2">Uncharacterized protein</fullName>
    </submittedName>
</protein>
<feature type="transmembrane region" description="Helical" evidence="1">
    <location>
        <begin position="59"/>
        <end position="82"/>
    </location>
</feature>
<evidence type="ECO:0000313" key="3">
    <source>
        <dbReference type="Proteomes" id="UP000481583"/>
    </source>
</evidence>
<keyword evidence="1" id="KW-0472">Membrane</keyword>
<dbReference type="Proteomes" id="UP000481583">
    <property type="component" value="Unassembled WGS sequence"/>
</dbReference>
<dbReference type="AlphaFoldDB" id="A0A6G4U3E6"/>
<keyword evidence="3" id="KW-1185">Reference proteome</keyword>
<evidence type="ECO:0000313" key="2">
    <source>
        <dbReference type="EMBL" id="NGN65817.1"/>
    </source>
</evidence>
<dbReference type="EMBL" id="JAAKZV010000073">
    <property type="protein sequence ID" value="NGN65817.1"/>
    <property type="molecule type" value="Genomic_DNA"/>
</dbReference>
<keyword evidence="1" id="KW-1133">Transmembrane helix</keyword>
<dbReference type="RefSeq" id="WP_165238612.1">
    <property type="nucleotide sequence ID" value="NZ_JAAKZV010000073.1"/>
</dbReference>
<comment type="caution">
    <text evidence="2">The sequence shown here is derived from an EMBL/GenBank/DDBJ whole genome shotgun (WGS) entry which is preliminary data.</text>
</comment>
<proteinExistence type="predicted"/>
<sequence>MQCIDCRNRPATTPDGRCRVCSVAEAQMSLEDARGVAVAPPGAHHPGASRWMYRPLGGLATALTVLLSVCVAVDLLSLFAGFRIRGLMTDVR</sequence>
<keyword evidence="1" id="KW-0812">Transmembrane</keyword>